<proteinExistence type="predicted"/>
<comment type="caution">
    <text evidence="2">The sequence shown here is derived from an EMBL/GenBank/DDBJ whole genome shotgun (WGS) entry which is preliminary data.</text>
</comment>
<feature type="region of interest" description="Disordered" evidence="1">
    <location>
        <begin position="1"/>
        <end position="46"/>
    </location>
</feature>
<protein>
    <submittedName>
        <fullName evidence="2">Uncharacterized protein</fullName>
    </submittedName>
</protein>
<dbReference type="EMBL" id="JAWRVE010000001">
    <property type="protein sequence ID" value="KAL1884058.1"/>
    <property type="molecule type" value="Genomic_DNA"/>
</dbReference>
<organism evidence="2 3">
    <name type="scientific">Diaporthe australafricana</name>
    <dbReference type="NCBI Taxonomy" id="127596"/>
    <lineage>
        <taxon>Eukaryota</taxon>
        <taxon>Fungi</taxon>
        <taxon>Dikarya</taxon>
        <taxon>Ascomycota</taxon>
        <taxon>Pezizomycotina</taxon>
        <taxon>Sordariomycetes</taxon>
        <taxon>Sordariomycetidae</taxon>
        <taxon>Diaporthales</taxon>
        <taxon>Diaporthaceae</taxon>
        <taxon>Diaporthe</taxon>
    </lineage>
</organism>
<reference evidence="2 3" key="1">
    <citation type="journal article" date="2024" name="IMA Fungus">
        <title>IMA Genome - F19 : A genome assembly and annotation guide to empower mycologists, including annotated draft genome sequences of Ceratocystis pirilliformis, Diaporthe australafricana, Fusarium ophioides, Paecilomyces lecythidis, and Sporothrix stenoceras.</title>
        <authorList>
            <person name="Aylward J."/>
            <person name="Wilson A.M."/>
            <person name="Visagie C.M."/>
            <person name="Spraker J."/>
            <person name="Barnes I."/>
            <person name="Buitendag C."/>
            <person name="Ceriani C."/>
            <person name="Del Mar Angel L."/>
            <person name="du Plessis D."/>
            <person name="Fuchs T."/>
            <person name="Gasser K."/>
            <person name="Kramer D."/>
            <person name="Li W."/>
            <person name="Munsamy K."/>
            <person name="Piso A."/>
            <person name="Price J.L."/>
            <person name="Sonnekus B."/>
            <person name="Thomas C."/>
            <person name="van der Nest A."/>
            <person name="van Dijk A."/>
            <person name="van Heerden A."/>
            <person name="van Vuuren N."/>
            <person name="Yilmaz N."/>
            <person name="Duong T.A."/>
            <person name="van der Merwe N.A."/>
            <person name="Wingfield M.J."/>
            <person name="Wingfield B.D."/>
        </authorList>
    </citation>
    <scope>NUCLEOTIDE SEQUENCE [LARGE SCALE GENOMIC DNA]</scope>
    <source>
        <strain evidence="2 3">CMW 18300</strain>
    </source>
</reference>
<dbReference type="Proteomes" id="UP001583177">
    <property type="component" value="Unassembled WGS sequence"/>
</dbReference>
<sequence>MASSSPTANPPQSANDASSTAINNTINNTMADTGFTDESLDRDWKPNGRRPQSYVFLLLLATLDPSFKSINSDSSSTIARSFSAELADIFRLDESVADLDAKIDERKQVVQSRASELEALEQRIKDMEARLKRGAANPAPQSKVPHLQPVTQQTQDQKQGGSRPGTARASQQAVPGALPPTPTASEGEYEILDDPYTTSFGPEYPRFRHPHLVPRMTSASGTGGNVLHQAQQLRSQHYQNAQLSPTTTLINTSQHPLNINKNPSSDARSIRSVRTIGSENGSADFIIVPGSDGDGEKF</sequence>
<keyword evidence="3" id="KW-1185">Reference proteome</keyword>
<feature type="compositionally biased region" description="Polar residues" evidence="1">
    <location>
        <begin position="1"/>
        <end position="16"/>
    </location>
</feature>
<evidence type="ECO:0000313" key="2">
    <source>
        <dbReference type="EMBL" id="KAL1884058.1"/>
    </source>
</evidence>
<evidence type="ECO:0000313" key="3">
    <source>
        <dbReference type="Proteomes" id="UP001583177"/>
    </source>
</evidence>
<feature type="region of interest" description="Disordered" evidence="1">
    <location>
        <begin position="133"/>
        <end position="188"/>
    </location>
</feature>
<gene>
    <name evidence="2" type="ORF">Daus18300_000167</name>
</gene>
<feature type="compositionally biased region" description="Low complexity" evidence="1">
    <location>
        <begin position="17"/>
        <end position="29"/>
    </location>
</feature>
<evidence type="ECO:0000256" key="1">
    <source>
        <dbReference type="SAM" id="MobiDB-lite"/>
    </source>
</evidence>
<accession>A0ABR3Y7N0</accession>
<feature type="compositionally biased region" description="Low complexity" evidence="1">
    <location>
        <begin position="148"/>
        <end position="159"/>
    </location>
</feature>
<name>A0ABR3Y7N0_9PEZI</name>